<dbReference type="SMART" id="SM00267">
    <property type="entry name" value="GGDEF"/>
    <property type="match status" value="1"/>
</dbReference>
<keyword evidence="4" id="KW-1185">Reference proteome</keyword>
<feature type="region of interest" description="Disordered" evidence="1">
    <location>
        <begin position="307"/>
        <end position="333"/>
    </location>
</feature>
<comment type="caution">
    <text evidence="3">The sequence shown here is derived from an EMBL/GenBank/DDBJ whole genome shotgun (WGS) entry which is preliminary data.</text>
</comment>
<dbReference type="Pfam" id="PF00990">
    <property type="entry name" value="GGDEF"/>
    <property type="match status" value="1"/>
</dbReference>
<dbReference type="NCBIfam" id="TIGR00254">
    <property type="entry name" value="GGDEF"/>
    <property type="match status" value="1"/>
</dbReference>
<evidence type="ECO:0000259" key="2">
    <source>
        <dbReference type="PROSITE" id="PS50887"/>
    </source>
</evidence>
<evidence type="ECO:0000313" key="3">
    <source>
        <dbReference type="EMBL" id="MDP9825036.1"/>
    </source>
</evidence>
<dbReference type="InterPro" id="IPR029787">
    <property type="entry name" value="Nucleotide_cyclase"/>
</dbReference>
<dbReference type="Gene3D" id="3.30.70.270">
    <property type="match status" value="1"/>
</dbReference>
<evidence type="ECO:0000256" key="1">
    <source>
        <dbReference type="SAM" id="MobiDB-lite"/>
    </source>
</evidence>
<proteinExistence type="predicted"/>
<sequence>MSGEDTTSVGSRRRAELVDRIGTELLSVPSTDAARARLAGWTTMSDLVTATPGLRAVRLARTVAGFGFGPWLGSFPQTPASVTLPSSADADITAVHEMLDFAAGEPCAWTMITYPTVAPEVTLALGHPVELDPEVVLTARSILNQVMLAYRNSLVHDELDATTRTEALTQLANRTVFTAVIAELLEVPSPGDLTLLLLDLDDFTALNDRFGHAAGDDLLVRVAELLRKIVPPNDLVARMGPDEFAVLLPGITVDKASRIAERVVSAVTSLEVPGFVAGSCAAVIGIAEETDLTSVLAQADSALGAAKSRGRNQVETIAARPRQEGPSRQKIDD</sequence>
<feature type="domain" description="GGDEF" evidence="2">
    <location>
        <begin position="191"/>
        <end position="319"/>
    </location>
</feature>
<dbReference type="SUPFAM" id="SSF55073">
    <property type="entry name" value="Nucleotide cyclase"/>
    <property type="match status" value="1"/>
</dbReference>
<dbReference type="InterPro" id="IPR000160">
    <property type="entry name" value="GGDEF_dom"/>
</dbReference>
<dbReference type="EMBL" id="JAUSQZ010000001">
    <property type="protein sequence ID" value="MDP9825036.1"/>
    <property type="molecule type" value="Genomic_DNA"/>
</dbReference>
<feature type="compositionally biased region" description="Basic and acidic residues" evidence="1">
    <location>
        <begin position="321"/>
        <end position="333"/>
    </location>
</feature>
<name>A0ABT9NX79_9ACTN</name>
<evidence type="ECO:0000313" key="4">
    <source>
        <dbReference type="Proteomes" id="UP001235712"/>
    </source>
</evidence>
<gene>
    <name evidence="3" type="ORF">J2S57_000785</name>
</gene>
<dbReference type="RefSeq" id="WP_307238406.1">
    <property type="nucleotide sequence ID" value="NZ_JAUSQZ010000001.1"/>
</dbReference>
<dbReference type="InterPro" id="IPR043128">
    <property type="entry name" value="Rev_trsase/Diguanyl_cyclase"/>
</dbReference>
<accession>A0ABT9NX79</accession>
<dbReference type="PROSITE" id="PS50887">
    <property type="entry name" value="GGDEF"/>
    <property type="match status" value="1"/>
</dbReference>
<dbReference type="Proteomes" id="UP001235712">
    <property type="component" value="Unassembled WGS sequence"/>
</dbReference>
<organism evidence="3 4">
    <name type="scientific">Kineosporia succinea</name>
    <dbReference type="NCBI Taxonomy" id="84632"/>
    <lineage>
        <taxon>Bacteria</taxon>
        <taxon>Bacillati</taxon>
        <taxon>Actinomycetota</taxon>
        <taxon>Actinomycetes</taxon>
        <taxon>Kineosporiales</taxon>
        <taxon>Kineosporiaceae</taxon>
        <taxon>Kineosporia</taxon>
    </lineage>
</organism>
<dbReference type="InterPro" id="IPR050469">
    <property type="entry name" value="Diguanylate_Cyclase"/>
</dbReference>
<protein>
    <submittedName>
        <fullName evidence="3">Diguanylate cyclase (GGDEF)-like protein</fullName>
    </submittedName>
</protein>
<dbReference type="PANTHER" id="PTHR45138:SF9">
    <property type="entry name" value="DIGUANYLATE CYCLASE DGCM-RELATED"/>
    <property type="match status" value="1"/>
</dbReference>
<dbReference type="CDD" id="cd01949">
    <property type="entry name" value="GGDEF"/>
    <property type="match status" value="1"/>
</dbReference>
<dbReference type="PANTHER" id="PTHR45138">
    <property type="entry name" value="REGULATORY COMPONENTS OF SENSORY TRANSDUCTION SYSTEM"/>
    <property type="match status" value="1"/>
</dbReference>
<reference evidence="3 4" key="1">
    <citation type="submission" date="2023-07" db="EMBL/GenBank/DDBJ databases">
        <title>Sequencing the genomes of 1000 actinobacteria strains.</title>
        <authorList>
            <person name="Klenk H.-P."/>
        </authorList>
    </citation>
    <scope>NUCLEOTIDE SEQUENCE [LARGE SCALE GENOMIC DNA]</scope>
    <source>
        <strain evidence="3 4">DSM 44388</strain>
    </source>
</reference>